<evidence type="ECO:0000256" key="10">
    <source>
        <dbReference type="ARBA" id="ARBA00047761"/>
    </source>
</evidence>
<dbReference type="GO" id="GO:0005737">
    <property type="term" value="C:cytoplasm"/>
    <property type="evidence" value="ECO:0007669"/>
    <property type="project" value="UniProtKB-ARBA"/>
</dbReference>
<dbReference type="PANTHER" id="PTHR13832">
    <property type="entry name" value="PROTEIN PHOSPHATASE 2C"/>
    <property type="match status" value="1"/>
</dbReference>
<dbReference type="GO" id="GO:0004722">
    <property type="term" value="F:protein serine/threonine phosphatase activity"/>
    <property type="evidence" value="ECO:0007669"/>
    <property type="project" value="UniProtKB-EC"/>
</dbReference>
<dbReference type="GO" id="GO:0046872">
    <property type="term" value="F:metal ion binding"/>
    <property type="evidence" value="ECO:0007669"/>
    <property type="project" value="UniProtKB-KW"/>
</dbReference>
<dbReference type="PROSITE" id="PS01032">
    <property type="entry name" value="PPM_1"/>
    <property type="match status" value="1"/>
</dbReference>
<evidence type="ECO:0000256" key="8">
    <source>
        <dbReference type="ARBA" id="ARBA00022912"/>
    </source>
</evidence>
<comment type="catalytic activity">
    <reaction evidence="10">
        <text>O-phospho-L-seryl-[protein] + H2O = L-seryl-[protein] + phosphate</text>
        <dbReference type="Rhea" id="RHEA:20629"/>
        <dbReference type="Rhea" id="RHEA-COMP:9863"/>
        <dbReference type="Rhea" id="RHEA-COMP:11604"/>
        <dbReference type="ChEBI" id="CHEBI:15377"/>
        <dbReference type="ChEBI" id="CHEBI:29999"/>
        <dbReference type="ChEBI" id="CHEBI:43474"/>
        <dbReference type="ChEBI" id="CHEBI:83421"/>
        <dbReference type="EC" id="3.1.3.16"/>
    </reaction>
</comment>
<keyword evidence="7" id="KW-0460">Magnesium</keyword>
<dbReference type="FunFam" id="3.60.40.10:FF:000004">
    <property type="entry name" value="Probable protein phosphatase 2C 22"/>
    <property type="match status" value="1"/>
</dbReference>
<dbReference type="InterPro" id="IPR036457">
    <property type="entry name" value="PPM-type-like_dom_sf"/>
</dbReference>
<evidence type="ECO:0000259" key="13">
    <source>
        <dbReference type="PROSITE" id="PS51746"/>
    </source>
</evidence>
<dbReference type="Gramene" id="KFK36113">
    <property type="protein sequence ID" value="KFK36113"/>
    <property type="gene ID" value="AALP_AA4G079800"/>
</dbReference>
<proteinExistence type="inferred from homology"/>
<evidence type="ECO:0000256" key="12">
    <source>
        <dbReference type="RuleBase" id="RU003465"/>
    </source>
</evidence>
<dbReference type="PROSITE" id="PS51746">
    <property type="entry name" value="PPM_2"/>
    <property type="match status" value="1"/>
</dbReference>
<dbReference type="SMART" id="SM00332">
    <property type="entry name" value="PP2Cc"/>
    <property type="match status" value="1"/>
</dbReference>
<protein>
    <recommendedName>
        <fullName evidence="4">protein-serine/threonine phosphatase</fullName>
        <ecNumber evidence="4">3.1.3.16</ecNumber>
    </recommendedName>
</protein>
<dbReference type="PANTHER" id="PTHR13832:SF620">
    <property type="entry name" value="PROTEIN PHOSPHATASE 2C 13-RELATED"/>
    <property type="match status" value="1"/>
</dbReference>
<gene>
    <name evidence="14" type="ordered locus">AALP_Aa4g079800</name>
</gene>
<dbReference type="EMBL" id="CM002872">
    <property type="protein sequence ID" value="KFK36113.1"/>
    <property type="molecule type" value="Genomic_DNA"/>
</dbReference>
<comment type="similarity">
    <text evidence="3 12">Belongs to the PP2C family.</text>
</comment>
<dbReference type="Pfam" id="PF00481">
    <property type="entry name" value="PP2C"/>
    <property type="match status" value="1"/>
</dbReference>
<dbReference type="SMART" id="SM00331">
    <property type="entry name" value="PP2C_SIG"/>
    <property type="match status" value="1"/>
</dbReference>
<keyword evidence="6 12" id="KW-0378">Hydrolase</keyword>
<evidence type="ECO:0000256" key="9">
    <source>
        <dbReference type="ARBA" id="ARBA00023211"/>
    </source>
</evidence>
<sequence>MILSQTMVAETEIRVLDVKCHISSSAKDQKNFQIDDVRVSDSVRAEISGSAQTPRFGSGMSCAATAIEESNSDFTPTIRSGSFSDIRSRETMEDEHICIDDLSAHFGSCNFSEPSAFYGVFDGHGGPEAAVYMKENLTRLFFQDAVFPEMPSIVDAFFLEELENSHRKAYALADMAMSDESIVSGSCGTTALTALIIGRHLLVANAGDCRAVLCRRGVAIDMSFDHRSTYEPERRRIEDLGGFFEDGYLNGVLAVTRAIGDWELKNPFTASSSPLISDPEIQQIILTEDDEFLILACDGIWDVLSSQNAVSNVRQGLRRHGDPRQCAMELGKEAARLNSSDNLTVVVISFSSVPSSPQQSQRRRFRFCVSDEARVRLQAMLGGD</sequence>
<dbReference type="SUPFAM" id="SSF81606">
    <property type="entry name" value="PP2C-like"/>
    <property type="match status" value="1"/>
</dbReference>
<evidence type="ECO:0000256" key="11">
    <source>
        <dbReference type="ARBA" id="ARBA00048336"/>
    </source>
</evidence>
<keyword evidence="15" id="KW-1185">Reference proteome</keyword>
<comment type="cofactor">
    <cofactor evidence="1">
        <name>Mn(2+)</name>
        <dbReference type="ChEBI" id="CHEBI:29035"/>
    </cofactor>
</comment>
<accession>A0A087H1W1</accession>
<dbReference type="InterPro" id="IPR015655">
    <property type="entry name" value="PP2C"/>
</dbReference>
<evidence type="ECO:0000256" key="3">
    <source>
        <dbReference type="ARBA" id="ARBA00006702"/>
    </source>
</evidence>
<evidence type="ECO:0000256" key="5">
    <source>
        <dbReference type="ARBA" id="ARBA00022723"/>
    </source>
</evidence>
<comment type="cofactor">
    <cofactor evidence="2">
        <name>Mg(2+)</name>
        <dbReference type="ChEBI" id="CHEBI:18420"/>
    </cofactor>
</comment>
<dbReference type="InterPro" id="IPR000222">
    <property type="entry name" value="PP2C_BS"/>
</dbReference>
<organism evidence="14 15">
    <name type="scientific">Arabis alpina</name>
    <name type="common">Alpine rock-cress</name>
    <dbReference type="NCBI Taxonomy" id="50452"/>
    <lineage>
        <taxon>Eukaryota</taxon>
        <taxon>Viridiplantae</taxon>
        <taxon>Streptophyta</taxon>
        <taxon>Embryophyta</taxon>
        <taxon>Tracheophyta</taxon>
        <taxon>Spermatophyta</taxon>
        <taxon>Magnoliopsida</taxon>
        <taxon>eudicotyledons</taxon>
        <taxon>Gunneridae</taxon>
        <taxon>Pentapetalae</taxon>
        <taxon>rosids</taxon>
        <taxon>malvids</taxon>
        <taxon>Brassicales</taxon>
        <taxon>Brassicaceae</taxon>
        <taxon>Arabideae</taxon>
        <taxon>Arabis</taxon>
    </lineage>
</organism>
<keyword evidence="8 12" id="KW-0904">Protein phosphatase</keyword>
<name>A0A087H1W1_ARAAL</name>
<dbReference type="OrthoDB" id="10264738at2759"/>
<feature type="domain" description="PPM-type phosphatase" evidence="13">
    <location>
        <begin position="79"/>
        <end position="350"/>
    </location>
</feature>
<evidence type="ECO:0000313" key="15">
    <source>
        <dbReference type="Proteomes" id="UP000029120"/>
    </source>
</evidence>
<dbReference type="Proteomes" id="UP000029120">
    <property type="component" value="Chromosome 4"/>
</dbReference>
<comment type="catalytic activity">
    <reaction evidence="11">
        <text>O-phospho-L-threonyl-[protein] + H2O = L-threonyl-[protein] + phosphate</text>
        <dbReference type="Rhea" id="RHEA:47004"/>
        <dbReference type="Rhea" id="RHEA-COMP:11060"/>
        <dbReference type="Rhea" id="RHEA-COMP:11605"/>
        <dbReference type="ChEBI" id="CHEBI:15377"/>
        <dbReference type="ChEBI" id="CHEBI:30013"/>
        <dbReference type="ChEBI" id="CHEBI:43474"/>
        <dbReference type="ChEBI" id="CHEBI:61977"/>
        <dbReference type="EC" id="3.1.3.16"/>
    </reaction>
</comment>
<evidence type="ECO:0000256" key="6">
    <source>
        <dbReference type="ARBA" id="ARBA00022801"/>
    </source>
</evidence>
<dbReference type="Gene3D" id="3.60.40.10">
    <property type="entry name" value="PPM-type phosphatase domain"/>
    <property type="match status" value="1"/>
</dbReference>
<dbReference type="AlphaFoldDB" id="A0A087H1W1"/>
<dbReference type="CDD" id="cd00143">
    <property type="entry name" value="PP2Cc"/>
    <property type="match status" value="1"/>
</dbReference>
<dbReference type="EC" id="3.1.3.16" evidence="4"/>
<evidence type="ECO:0000256" key="4">
    <source>
        <dbReference type="ARBA" id="ARBA00013081"/>
    </source>
</evidence>
<keyword evidence="5" id="KW-0479">Metal-binding</keyword>
<dbReference type="GO" id="GO:0005634">
    <property type="term" value="C:nucleus"/>
    <property type="evidence" value="ECO:0007669"/>
    <property type="project" value="UniProtKB-ARBA"/>
</dbReference>
<reference evidence="15" key="1">
    <citation type="journal article" date="2015" name="Nat. Plants">
        <title>Genome expansion of Arabis alpina linked with retrotransposition and reduced symmetric DNA methylation.</title>
        <authorList>
            <person name="Willing E.M."/>
            <person name="Rawat V."/>
            <person name="Mandakova T."/>
            <person name="Maumus F."/>
            <person name="James G.V."/>
            <person name="Nordstroem K.J."/>
            <person name="Becker C."/>
            <person name="Warthmann N."/>
            <person name="Chica C."/>
            <person name="Szarzynska B."/>
            <person name="Zytnicki M."/>
            <person name="Albani M.C."/>
            <person name="Kiefer C."/>
            <person name="Bergonzi S."/>
            <person name="Castaings L."/>
            <person name="Mateos J.L."/>
            <person name="Berns M.C."/>
            <person name="Bujdoso N."/>
            <person name="Piofczyk T."/>
            <person name="de Lorenzo L."/>
            <person name="Barrero-Sicilia C."/>
            <person name="Mateos I."/>
            <person name="Piednoel M."/>
            <person name="Hagmann J."/>
            <person name="Chen-Min-Tao R."/>
            <person name="Iglesias-Fernandez R."/>
            <person name="Schuster S.C."/>
            <person name="Alonso-Blanco C."/>
            <person name="Roudier F."/>
            <person name="Carbonero P."/>
            <person name="Paz-Ares J."/>
            <person name="Davis S.J."/>
            <person name="Pecinka A."/>
            <person name="Quesneville H."/>
            <person name="Colot V."/>
            <person name="Lysak M.A."/>
            <person name="Weigel D."/>
            <person name="Coupland G."/>
            <person name="Schneeberger K."/>
        </authorList>
    </citation>
    <scope>NUCLEOTIDE SEQUENCE [LARGE SCALE GENOMIC DNA]</scope>
    <source>
        <strain evidence="15">cv. Pajares</strain>
    </source>
</reference>
<evidence type="ECO:0000313" key="14">
    <source>
        <dbReference type="EMBL" id="KFK36113.1"/>
    </source>
</evidence>
<dbReference type="InterPro" id="IPR001932">
    <property type="entry name" value="PPM-type_phosphatase-like_dom"/>
</dbReference>
<dbReference type="eggNOG" id="KOG0698">
    <property type="taxonomic scope" value="Eukaryota"/>
</dbReference>
<evidence type="ECO:0000256" key="2">
    <source>
        <dbReference type="ARBA" id="ARBA00001946"/>
    </source>
</evidence>
<dbReference type="OMA" id="ICQQSIP"/>
<evidence type="ECO:0000256" key="7">
    <source>
        <dbReference type="ARBA" id="ARBA00022842"/>
    </source>
</evidence>
<evidence type="ECO:0000256" key="1">
    <source>
        <dbReference type="ARBA" id="ARBA00001936"/>
    </source>
</evidence>
<keyword evidence="9" id="KW-0464">Manganese</keyword>